<accession>A0A836CMJ3</accession>
<comment type="caution">
    <text evidence="2">The sequence shown here is derived from an EMBL/GenBank/DDBJ whole genome shotgun (WGS) entry which is preliminary data.</text>
</comment>
<name>A0A836CMJ3_9STRA</name>
<evidence type="ECO:0000256" key="1">
    <source>
        <dbReference type="SAM" id="MobiDB-lite"/>
    </source>
</evidence>
<dbReference type="Proteomes" id="UP000664859">
    <property type="component" value="Unassembled WGS sequence"/>
</dbReference>
<gene>
    <name evidence="2" type="ORF">JKP88DRAFT_24919</name>
</gene>
<organism evidence="2 3">
    <name type="scientific">Tribonema minus</name>
    <dbReference type="NCBI Taxonomy" id="303371"/>
    <lineage>
        <taxon>Eukaryota</taxon>
        <taxon>Sar</taxon>
        <taxon>Stramenopiles</taxon>
        <taxon>Ochrophyta</taxon>
        <taxon>PX clade</taxon>
        <taxon>Xanthophyceae</taxon>
        <taxon>Tribonematales</taxon>
        <taxon>Tribonemataceae</taxon>
        <taxon>Tribonema</taxon>
    </lineage>
</organism>
<feature type="compositionally biased region" description="Low complexity" evidence="1">
    <location>
        <begin position="82"/>
        <end position="92"/>
    </location>
</feature>
<evidence type="ECO:0000313" key="2">
    <source>
        <dbReference type="EMBL" id="KAG5188861.1"/>
    </source>
</evidence>
<feature type="region of interest" description="Disordered" evidence="1">
    <location>
        <begin position="53"/>
        <end position="114"/>
    </location>
</feature>
<reference evidence="2" key="1">
    <citation type="submission" date="2021-02" db="EMBL/GenBank/DDBJ databases">
        <title>First Annotated Genome of the Yellow-green Alga Tribonema minus.</title>
        <authorList>
            <person name="Mahan K.M."/>
        </authorList>
    </citation>
    <scope>NUCLEOTIDE SEQUENCE</scope>
    <source>
        <strain evidence="2">UTEX B ZZ1240</strain>
    </source>
</reference>
<dbReference type="EMBL" id="JAFCMP010000062">
    <property type="protein sequence ID" value="KAG5188861.1"/>
    <property type="molecule type" value="Genomic_DNA"/>
</dbReference>
<evidence type="ECO:0000313" key="3">
    <source>
        <dbReference type="Proteomes" id="UP000664859"/>
    </source>
</evidence>
<sequence>MSSITSFMLAWEAEDTIWELQYPNIGVAYDHISTLLKRLGAFVLERAKAPAVLHEDAGPPAGSHTPGSDKRRDSETDDDQLSPASSPRQQHSSQRHGRSSITGSSTGKGGASASCTSKHITAELADADVADFGRYLVDVLAPGSSFDDVLVETLESSVLRAVQLKHGAPVSAPVYQPMPAAFFSEGS</sequence>
<keyword evidence="3" id="KW-1185">Reference proteome</keyword>
<proteinExistence type="predicted"/>
<dbReference type="AlphaFoldDB" id="A0A836CMJ3"/>
<protein>
    <submittedName>
        <fullName evidence="2">Uncharacterized protein</fullName>
    </submittedName>
</protein>
<feature type="compositionally biased region" description="Low complexity" evidence="1">
    <location>
        <begin position="99"/>
        <end position="114"/>
    </location>
</feature>